<evidence type="ECO:0000256" key="1">
    <source>
        <dbReference type="SAM" id="SignalP"/>
    </source>
</evidence>
<proteinExistence type="predicted"/>
<evidence type="ECO:0000313" key="3">
    <source>
        <dbReference type="Proteomes" id="UP001164653"/>
    </source>
</evidence>
<dbReference type="KEGG" id="dpf:ON006_16590"/>
<dbReference type="RefSeq" id="WP_244822801.1">
    <property type="nucleotide sequence ID" value="NZ_CP112998.1"/>
</dbReference>
<gene>
    <name evidence="2" type="ORF">ON006_16590</name>
</gene>
<evidence type="ECO:0000313" key="2">
    <source>
        <dbReference type="EMBL" id="WAC09372.1"/>
    </source>
</evidence>
<reference evidence="2" key="1">
    <citation type="submission" date="2022-11" db="EMBL/GenBank/DDBJ databases">
        <title>Dyadobacter pollutisoli sp. nov., isolated from plastic dumped soil.</title>
        <authorList>
            <person name="Kim J.M."/>
            <person name="Kim K.R."/>
            <person name="Lee J.K."/>
            <person name="Hao L."/>
            <person name="Jeon C.O."/>
        </authorList>
    </citation>
    <scope>NUCLEOTIDE SEQUENCE</scope>
    <source>
        <strain evidence="2">U1</strain>
    </source>
</reference>
<accession>A0A9E8N7J3</accession>
<dbReference type="AlphaFoldDB" id="A0A9E8N7J3"/>
<dbReference type="EMBL" id="CP112998">
    <property type="protein sequence ID" value="WAC09372.1"/>
    <property type="molecule type" value="Genomic_DNA"/>
</dbReference>
<keyword evidence="3" id="KW-1185">Reference proteome</keyword>
<feature type="signal peptide" evidence="1">
    <location>
        <begin position="1"/>
        <end position="17"/>
    </location>
</feature>
<keyword evidence="1" id="KW-0732">Signal</keyword>
<feature type="chain" id="PRO_5039197953" description="BamA/TamA family outer membrane protein" evidence="1">
    <location>
        <begin position="18"/>
        <end position="615"/>
    </location>
</feature>
<name>A0A9E8N7J3_9BACT</name>
<evidence type="ECO:0008006" key="4">
    <source>
        <dbReference type="Google" id="ProtNLM"/>
    </source>
</evidence>
<protein>
    <recommendedName>
        <fullName evidence="4">BamA/TamA family outer membrane protein</fullName>
    </recommendedName>
</protein>
<dbReference type="Proteomes" id="UP001164653">
    <property type="component" value="Chromosome"/>
</dbReference>
<sequence length="615" mass="71012">MCRYLLLFLLLAATASAQNPDSLETHSRDSIRYTNLKARMSKTKFSRAVYRLLFRDVYNQGKVTEVKKIETNPFTPYEGMVIRKIYIRQLDILGESVYDTTRKGNRLERFLSKKLHTNTRENIIRKSFLMFSEGDDIQARVLKDNERLLRSNRTIVDARIIVVPRTDVTWMADVIVLIQDSWSLNFSGGFSSFKKFNVGVENINMRGTTHSQRTAIRWDAKDTDANAQKFQFRTIYTVPYIGKTFITGQANFIFEKDLKEQSIRFYRRFLTNETKYAGSVEIGHYKTQQYRRFLDNPDVPLPVYPTDYKYYDIWLGRAFKFPFPNSRLSKDSRIVTAVRHSKYDFDERPPVAADLNKIYWNRTTTLISLGYSNRNYRRDVLIYGFGRTEDVPIGSLFALTIGQENTEFGARGYGGIQYATGKYLPHNLGYLYGIANMGTYSKNGHAQQGVINGQLNYISNLIPFRYSFFRQFLVFRYTHGIRRDRLDYLNISGEQGIRGINNDQLIGTKRLTLGTETVFFSDKSLLGFRIAYFVFADLGLVNGGASLWKSPLYQGYGLGLRLRNENLTFNTLQLRFGYYPNIPGNTSVFRIGASGNVPLRLRDFDISAPSIVPLQ</sequence>
<organism evidence="2 3">
    <name type="scientific">Dyadobacter pollutisoli</name>
    <dbReference type="NCBI Taxonomy" id="2910158"/>
    <lineage>
        <taxon>Bacteria</taxon>
        <taxon>Pseudomonadati</taxon>
        <taxon>Bacteroidota</taxon>
        <taxon>Cytophagia</taxon>
        <taxon>Cytophagales</taxon>
        <taxon>Spirosomataceae</taxon>
        <taxon>Dyadobacter</taxon>
    </lineage>
</organism>